<keyword evidence="4 6" id="KW-1133">Transmembrane helix</keyword>
<dbReference type="PANTHER" id="PTHR30093">
    <property type="entry name" value="GENERAL SECRETION PATHWAY PROTEIN G"/>
    <property type="match status" value="1"/>
</dbReference>
<dbReference type="GO" id="GO:0016020">
    <property type="term" value="C:membrane"/>
    <property type="evidence" value="ECO:0007669"/>
    <property type="project" value="UniProtKB-SubCell"/>
</dbReference>
<dbReference type="SUPFAM" id="SSF54523">
    <property type="entry name" value="Pili subunits"/>
    <property type="match status" value="1"/>
</dbReference>
<dbReference type="NCBIfam" id="TIGR02532">
    <property type="entry name" value="IV_pilin_GFxxxE"/>
    <property type="match status" value="1"/>
</dbReference>
<keyword evidence="5 6" id="KW-0472">Membrane</keyword>
<gene>
    <name evidence="7" type="ORF">FJY75_07580</name>
</gene>
<feature type="transmembrane region" description="Helical" evidence="6">
    <location>
        <begin position="12"/>
        <end position="36"/>
    </location>
</feature>
<dbReference type="Gene3D" id="3.30.700.10">
    <property type="entry name" value="Glycoprotein, Type 4 Pilin"/>
    <property type="match status" value="1"/>
</dbReference>
<protein>
    <submittedName>
        <fullName evidence="7">Prepilin-type N-terminal cleavage/methylation domain-containing protein</fullName>
    </submittedName>
</protein>
<dbReference type="AlphaFoldDB" id="A0A937XD15"/>
<dbReference type="EMBL" id="VGIY01000170">
    <property type="protein sequence ID" value="MBM3317698.1"/>
    <property type="molecule type" value="Genomic_DNA"/>
</dbReference>
<reference evidence="7" key="1">
    <citation type="submission" date="2019-03" db="EMBL/GenBank/DDBJ databases">
        <title>Lake Tanganyika Metagenome-Assembled Genomes (MAGs).</title>
        <authorList>
            <person name="Tran P."/>
        </authorList>
    </citation>
    <scope>NUCLEOTIDE SEQUENCE</scope>
    <source>
        <strain evidence="7">M_DeepCast_400m_m2_100</strain>
    </source>
</reference>
<evidence type="ECO:0000313" key="8">
    <source>
        <dbReference type="Proteomes" id="UP000748308"/>
    </source>
</evidence>
<organism evidence="7 8">
    <name type="scientific">Eiseniibacteriota bacterium</name>
    <dbReference type="NCBI Taxonomy" id="2212470"/>
    <lineage>
        <taxon>Bacteria</taxon>
        <taxon>Candidatus Eiseniibacteriota</taxon>
    </lineage>
</organism>
<dbReference type="Proteomes" id="UP000748308">
    <property type="component" value="Unassembled WGS sequence"/>
</dbReference>
<accession>A0A937XD15</accession>
<dbReference type="Pfam" id="PF07963">
    <property type="entry name" value="N_methyl"/>
    <property type="match status" value="1"/>
</dbReference>
<comment type="subcellular location">
    <subcellularLocation>
        <location evidence="1">Membrane</location>
        <topology evidence="1">Single-pass membrane protein</topology>
    </subcellularLocation>
</comment>
<evidence type="ECO:0000256" key="6">
    <source>
        <dbReference type="SAM" id="Phobius"/>
    </source>
</evidence>
<proteinExistence type="predicted"/>
<dbReference type="PANTHER" id="PTHR30093:SF44">
    <property type="entry name" value="TYPE II SECRETION SYSTEM CORE PROTEIN G"/>
    <property type="match status" value="1"/>
</dbReference>
<evidence type="ECO:0000256" key="1">
    <source>
        <dbReference type="ARBA" id="ARBA00004167"/>
    </source>
</evidence>
<evidence type="ECO:0000313" key="7">
    <source>
        <dbReference type="EMBL" id="MBM3317698.1"/>
    </source>
</evidence>
<keyword evidence="3 6" id="KW-0812">Transmembrane</keyword>
<name>A0A937XD15_UNCEI</name>
<comment type="caution">
    <text evidence="7">The sequence shown here is derived from an EMBL/GenBank/DDBJ whole genome shotgun (WGS) entry which is preliminary data.</text>
</comment>
<sequence length="144" mass="14731">MHRFRRRPKAKGFTMIELMVVVVIVGVLAAIAIPLYGKYIKNARLTEATGRIGEVITAAKAWAQENQNASGVPIWPSGAGGIVDLSATENFTYAFTAGAGGNANTTALTTTATGIAGSRMAGVTVAVTVNNINANGGAPVVTGL</sequence>
<evidence type="ECO:0000256" key="4">
    <source>
        <dbReference type="ARBA" id="ARBA00022989"/>
    </source>
</evidence>
<evidence type="ECO:0000256" key="2">
    <source>
        <dbReference type="ARBA" id="ARBA00022481"/>
    </source>
</evidence>
<evidence type="ECO:0000256" key="3">
    <source>
        <dbReference type="ARBA" id="ARBA00022692"/>
    </source>
</evidence>
<dbReference type="InterPro" id="IPR045584">
    <property type="entry name" value="Pilin-like"/>
</dbReference>
<keyword evidence="2" id="KW-0488">Methylation</keyword>
<dbReference type="InterPro" id="IPR012902">
    <property type="entry name" value="N_methyl_site"/>
</dbReference>
<evidence type="ECO:0000256" key="5">
    <source>
        <dbReference type="ARBA" id="ARBA00023136"/>
    </source>
</evidence>